<dbReference type="AlphaFoldDB" id="A0A0L0VZC2"/>
<accession>A0A0L0VZC2</accession>
<proteinExistence type="predicted"/>
<evidence type="ECO:0000313" key="2">
    <source>
        <dbReference type="Proteomes" id="UP000054564"/>
    </source>
</evidence>
<reference evidence="2" key="1">
    <citation type="submission" date="2014-03" db="EMBL/GenBank/DDBJ databases">
        <title>The Genome Sequence of Puccinia striiformis f. sp. tritici PST-78.</title>
        <authorList>
            <consortium name="The Broad Institute Genome Sequencing Platform"/>
            <person name="Cuomo C."/>
            <person name="Hulbert S."/>
            <person name="Chen X."/>
            <person name="Walker B."/>
            <person name="Young S.K."/>
            <person name="Zeng Q."/>
            <person name="Gargeya S."/>
            <person name="Fitzgerald M."/>
            <person name="Haas B."/>
            <person name="Abouelleil A."/>
            <person name="Alvarado L."/>
            <person name="Arachchi H.M."/>
            <person name="Berlin A.M."/>
            <person name="Chapman S.B."/>
            <person name="Goldberg J."/>
            <person name="Griggs A."/>
            <person name="Gujja S."/>
            <person name="Hansen M."/>
            <person name="Howarth C."/>
            <person name="Imamovic A."/>
            <person name="Larimer J."/>
            <person name="McCowan C."/>
            <person name="Montmayeur A."/>
            <person name="Murphy C."/>
            <person name="Neiman D."/>
            <person name="Pearson M."/>
            <person name="Priest M."/>
            <person name="Roberts A."/>
            <person name="Saif S."/>
            <person name="Shea T."/>
            <person name="Sisk P."/>
            <person name="Sykes S."/>
            <person name="Wortman J."/>
            <person name="Nusbaum C."/>
            <person name="Birren B."/>
        </authorList>
    </citation>
    <scope>NUCLEOTIDE SEQUENCE [LARGE SCALE GENOMIC DNA]</scope>
    <source>
        <strain evidence="2">race PST-78</strain>
    </source>
</reference>
<dbReference type="PANTHER" id="PTHR33069:SF3">
    <property type="entry name" value="DYNEIN HEAVY CHAIN TAIL DOMAIN-CONTAINING PROTEIN"/>
    <property type="match status" value="1"/>
</dbReference>
<protein>
    <submittedName>
        <fullName evidence="1">Uncharacterized protein</fullName>
    </submittedName>
</protein>
<dbReference type="EMBL" id="AJIL01000011">
    <property type="protein sequence ID" value="KNF04603.1"/>
    <property type="molecule type" value="Genomic_DNA"/>
</dbReference>
<evidence type="ECO:0000313" key="1">
    <source>
        <dbReference type="EMBL" id="KNF04603.1"/>
    </source>
</evidence>
<sequence>METLPERYPSTHHYRHEIASQGFESLIKNVISVPDDRELRLAKVRLLCAPNEYNYKRSLLKELGFSLLPLLRQQIIKIYISPVRVCLPKDPGPMLESIIGCQSELAHTWLQIQLAVRILWPESTPLPPYQREDGHLAELKYYRLHGLYAILSYELTQAMLQFLECTMQTLQRLGLIHCKHRCGHNFPGGDEAFTKEGSLKIRDSALGLIDRMIKQSEGSELDLIRPDFLRMIRSIDSDMEKLTKLIEQGTTYQQGVANQITEPLGTTHTHGSIQVFKSLLLLSRMARIFVKKLSKRGMNTDQLPFFTKLCSSQMQHLSYPPASVHADLLHIRTYVTGEAPVRSRNYDELPCRIKSLREFLKSDVVDISHHFRPLANDTDDFPTQTYFDTWFSIWSTHFNLAICNLEEAVKKLHDS</sequence>
<keyword evidence="2" id="KW-1185">Reference proteome</keyword>
<name>A0A0L0VZC2_9BASI</name>
<dbReference type="PANTHER" id="PTHR33069">
    <property type="entry name" value="CHROMOSOME 7, WHOLE GENOME SHOTGUN SEQUENCE-RELATED"/>
    <property type="match status" value="1"/>
</dbReference>
<organism evidence="1 2">
    <name type="scientific">Puccinia striiformis f. sp. tritici PST-78</name>
    <dbReference type="NCBI Taxonomy" id="1165861"/>
    <lineage>
        <taxon>Eukaryota</taxon>
        <taxon>Fungi</taxon>
        <taxon>Dikarya</taxon>
        <taxon>Basidiomycota</taxon>
        <taxon>Pucciniomycotina</taxon>
        <taxon>Pucciniomycetes</taxon>
        <taxon>Pucciniales</taxon>
        <taxon>Pucciniaceae</taxon>
        <taxon>Puccinia</taxon>
    </lineage>
</organism>
<gene>
    <name evidence="1" type="ORF">PSTG_02090</name>
</gene>
<dbReference type="Proteomes" id="UP000054564">
    <property type="component" value="Unassembled WGS sequence"/>
</dbReference>
<comment type="caution">
    <text evidence="1">The sequence shown here is derived from an EMBL/GenBank/DDBJ whole genome shotgun (WGS) entry which is preliminary data.</text>
</comment>